<dbReference type="Proteomes" id="UP000244080">
    <property type="component" value="Unassembled WGS sequence"/>
</dbReference>
<accession>A0A2T5E6W4</accession>
<organism evidence="2 3">
    <name type="scientific">Vibrio splendidus</name>
    <dbReference type="NCBI Taxonomy" id="29497"/>
    <lineage>
        <taxon>Bacteria</taxon>
        <taxon>Pseudomonadati</taxon>
        <taxon>Pseudomonadota</taxon>
        <taxon>Gammaproteobacteria</taxon>
        <taxon>Vibrionales</taxon>
        <taxon>Vibrionaceae</taxon>
        <taxon>Vibrio</taxon>
    </lineage>
</organism>
<proteinExistence type="predicted"/>
<name>A0A2T5E6W4_VIBSP</name>
<evidence type="ECO:0000256" key="1">
    <source>
        <dbReference type="SAM" id="Phobius"/>
    </source>
</evidence>
<evidence type="ECO:0000313" key="2">
    <source>
        <dbReference type="EMBL" id="PTP15072.1"/>
    </source>
</evidence>
<dbReference type="EMBL" id="PIGA01000041">
    <property type="protein sequence ID" value="PTP15072.1"/>
    <property type="molecule type" value="Genomic_DNA"/>
</dbReference>
<keyword evidence="1" id="KW-0472">Membrane</keyword>
<keyword evidence="1" id="KW-0812">Transmembrane</keyword>
<comment type="caution">
    <text evidence="2">The sequence shown here is derived from an EMBL/GenBank/DDBJ whole genome shotgun (WGS) entry which is preliminary data.</text>
</comment>
<dbReference type="AlphaFoldDB" id="A0A2T5E6W4"/>
<gene>
    <name evidence="2" type="ORF">CWO36_20415</name>
</gene>
<sequence>MIKCEHFQVQIKVIFATGYWLLATGYWLLATGYWLLATGCLVLRVPISCTIPCRIVAHTYRAMNIDV</sequence>
<evidence type="ECO:0000313" key="3">
    <source>
        <dbReference type="Proteomes" id="UP000244080"/>
    </source>
</evidence>
<reference evidence="2 3" key="1">
    <citation type="submission" date="2017-11" db="EMBL/GenBank/DDBJ databases">
        <title>Population delineation of vibrios coincides with oyster pathogenicity.</title>
        <authorList>
            <person name="Bruto M."/>
            <person name="Labreuche Y."/>
            <person name="James A."/>
            <person name="Piel D."/>
            <person name="Chenivesse S."/>
            <person name="Petton B."/>
            <person name="Polz M.F."/>
            <person name="Le Roux F."/>
        </authorList>
    </citation>
    <scope>NUCLEOTIDE SEQUENCE [LARGE SCALE GENOMIC DNA]</scope>
    <source>
        <strain evidence="2 3">1F_55</strain>
    </source>
</reference>
<protein>
    <submittedName>
        <fullName evidence="2">Uncharacterized protein</fullName>
    </submittedName>
</protein>
<feature type="transmembrane region" description="Helical" evidence="1">
    <location>
        <begin position="12"/>
        <end position="36"/>
    </location>
</feature>
<keyword evidence="1" id="KW-1133">Transmembrane helix</keyword>